<protein>
    <submittedName>
        <fullName evidence="2">Uncharacterized protein</fullName>
    </submittedName>
</protein>
<dbReference type="Gene3D" id="2.130.10.10">
    <property type="entry name" value="YVTN repeat-like/Quinoprotein amine dehydrogenase"/>
    <property type="match status" value="1"/>
</dbReference>
<dbReference type="PROSITE" id="PS51257">
    <property type="entry name" value="PROKAR_LIPOPROTEIN"/>
    <property type="match status" value="1"/>
</dbReference>
<dbReference type="InterPro" id="IPR011047">
    <property type="entry name" value="Quinoprotein_ADH-like_sf"/>
</dbReference>
<evidence type="ECO:0000313" key="3">
    <source>
        <dbReference type="Proteomes" id="UP000620046"/>
    </source>
</evidence>
<reference evidence="3" key="1">
    <citation type="journal article" date="2019" name="Int. J. Syst. Evol. Microbiol.">
        <title>The Global Catalogue of Microorganisms (GCM) 10K type strain sequencing project: providing services to taxonomists for standard genome sequencing and annotation.</title>
        <authorList>
            <consortium name="The Broad Institute Genomics Platform"/>
            <consortium name="The Broad Institute Genome Sequencing Center for Infectious Disease"/>
            <person name="Wu L."/>
            <person name="Ma J."/>
        </authorList>
    </citation>
    <scope>NUCLEOTIDE SEQUENCE [LARGE SCALE GENOMIC DNA]</scope>
    <source>
        <strain evidence="3">CGMCC 1.15439</strain>
    </source>
</reference>
<dbReference type="EMBL" id="BMJA01000002">
    <property type="protein sequence ID" value="GGA38497.1"/>
    <property type="molecule type" value="Genomic_DNA"/>
</dbReference>
<gene>
    <name evidence="2" type="ORF">GCM10010981_29650</name>
</gene>
<sequence length="151" mass="16179">MTRLTFALSTMALVLLPWFAQACDFTPVRIVQSVGKVGDITVNFGEADDAQHPTAWQGPLQISVGGAPACPVSDEVSIIEDPVILAGDVLYVPTYSGSNNYLYAVDVKTCKVIWHSSHFAGKTVLKKGRLFAGKDEVVVDRQCRPSGPGGK</sequence>
<dbReference type="Proteomes" id="UP000620046">
    <property type="component" value="Unassembled WGS sequence"/>
</dbReference>
<feature type="chain" id="PRO_5045746930" evidence="1">
    <location>
        <begin position="23"/>
        <end position="151"/>
    </location>
</feature>
<evidence type="ECO:0000313" key="2">
    <source>
        <dbReference type="EMBL" id="GGA38497.1"/>
    </source>
</evidence>
<feature type="signal peptide" evidence="1">
    <location>
        <begin position="1"/>
        <end position="22"/>
    </location>
</feature>
<accession>A0ABQ1G7Z5</accession>
<name>A0ABQ1G7Z5_9GAMM</name>
<organism evidence="2 3">
    <name type="scientific">Dyella nitratireducens</name>
    <dbReference type="NCBI Taxonomy" id="1849580"/>
    <lineage>
        <taxon>Bacteria</taxon>
        <taxon>Pseudomonadati</taxon>
        <taxon>Pseudomonadota</taxon>
        <taxon>Gammaproteobacteria</taxon>
        <taxon>Lysobacterales</taxon>
        <taxon>Rhodanobacteraceae</taxon>
        <taxon>Dyella</taxon>
    </lineage>
</organism>
<dbReference type="RefSeq" id="WP_188795051.1">
    <property type="nucleotide sequence ID" value="NZ_BMJA01000002.1"/>
</dbReference>
<keyword evidence="3" id="KW-1185">Reference proteome</keyword>
<evidence type="ECO:0000256" key="1">
    <source>
        <dbReference type="SAM" id="SignalP"/>
    </source>
</evidence>
<comment type="caution">
    <text evidence="2">The sequence shown here is derived from an EMBL/GenBank/DDBJ whole genome shotgun (WGS) entry which is preliminary data.</text>
</comment>
<dbReference type="InterPro" id="IPR015943">
    <property type="entry name" value="WD40/YVTN_repeat-like_dom_sf"/>
</dbReference>
<keyword evidence="1" id="KW-0732">Signal</keyword>
<proteinExistence type="predicted"/>
<dbReference type="SUPFAM" id="SSF50998">
    <property type="entry name" value="Quinoprotein alcohol dehydrogenase-like"/>
    <property type="match status" value="1"/>
</dbReference>